<reference evidence="3" key="1">
    <citation type="submission" date="2016-10" db="EMBL/GenBank/DDBJ databases">
        <authorList>
            <person name="Varghese N."/>
            <person name="Submissions S."/>
        </authorList>
    </citation>
    <scope>NUCLEOTIDE SEQUENCE [LARGE SCALE GENOMIC DNA]</scope>
    <source>
        <strain evidence="3">DSM 18733</strain>
    </source>
</reference>
<accession>A0A1H7UR54</accession>
<dbReference type="AlphaFoldDB" id="A0A1H7UR54"/>
<gene>
    <name evidence="2" type="ORF">SAMN05661044_03903</name>
</gene>
<keyword evidence="1" id="KW-0732">Signal</keyword>
<evidence type="ECO:0000256" key="1">
    <source>
        <dbReference type="SAM" id="SignalP"/>
    </source>
</evidence>
<dbReference type="STRING" id="407022.SAMN05661044_03903"/>
<evidence type="ECO:0008006" key="4">
    <source>
        <dbReference type="Google" id="ProtNLM"/>
    </source>
</evidence>
<organism evidence="2 3">
    <name type="scientific">Olivibacter domesticus</name>
    <name type="common">Pseudosphingobacterium domesticum</name>
    <dbReference type="NCBI Taxonomy" id="407022"/>
    <lineage>
        <taxon>Bacteria</taxon>
        <taxon>Pseudomonadati</taxon>
        <taxon>Bacteroidota</taxon>
        <taxon>Sphingobacteriia</taxon>
        <taxon>Sphingobacteriales</taxon>
        <taxon>Sphingobacteriaceae</taxon>
        <taxon>Olivibacter</taxon>
    </lineage>
</organism>
<dbReference type="OrthoDB" id="628098at2"/>
<dbReference type="InterPro" id="IPR008928">
    <property type="entry name" value="6-hairpin_glycosidase_sf"/>
</dbReference>
<dbReference type="EMBL" id="FOAF01000006">
    <property type="protein sequence ID" value="SEL99259.1"/>
    <property type="molecule type" value="Genomic_DNA"/>
</dbReference>
<evidence type="ECO:0000313" key="3">
    <source>
        <dbReference type="Proteomes" id="UP000199421"/>
    </source>
</evidence>
<feature type="chain" id="PRO_5011474263" description="Glycerophosphoryl diester phosphodiesterase" evidence="1">
    <location>
        <begin position="21"/>
        <end position="860"/>
    </location>
</feature>
<keyword evidence="3" id="KW-1185">Reference proteome</keyword>
<dbReference type="Proteomes" id="UP000199421">
    <property type="component" value="Unassembled WGS sequence"/>
</dbReference>
<sequence>MRYCLFISIVLVFISLTGFAQSNVDLENDHLKLQWTKTPQGYRLNQLVLKDGQHANSVVNPLGEYTILFSKDIPDTSNTNEQAYQLDLFSAYPHNLKMWKEALQPVPLNTAGKALSFFPREVDSSDGELHFKQDMGVLSMESRWQLDNHHASDLLVEIRITAKEDGYYAIASPTLYPTEESNLKWAILPGYFQGKKLEPNLTLAYGYGQGIPDKPVVVRERVASTLAPLVQQLNGLSLAVTPEPGTGRDPWETDAITQRKWKLGLSLMNRAGQLSPTLYHPVLGEDSSYMHAGEQRIFRFRYTLNTNSWFDLYKHVVYDIYKFNDFLKLKNTHESLTHRINAMVNYLKDDSTSLWNTYDYKGLKIGAQAYLGPIAGSDHDAVKNSDYGAMWMAARLSGDTVLQKERLPDARNFKLVQQQQDTGFFQGAAIGQYYLWKGKRFTEEWGNYVEPIALTYYTMIDLGNILLYQPQDLELLKRLRIGGDKLLAWQKTNGQWEVAYDRKTTHPVFKELMDRRPTFYGLLVAYRLLGDKKYLAGAEKGAAWLIDEAVNKGSFLGVCGDVRFAPDFATGQTAQALLDLYDLTKKEVYLSAAIETARLYTTSIYTHPIPSTADKRVKDVQWKDWQISQVGLSFEHGGIFGSANVSGPILLASHAGMFVRMFELTKDAIFIDMARAAAWGRDAFVDPASHVASYYWSTMNAGPGPFPHHAWWQIGWIMDYLLSEASLRTTNLISFPRGFLTPKVGPHQPYGFAPGKLFNEEVALHLPKNTVQIDNEKIDYFCAKGLTKNTYYVVLMNNSVVDQNIEVAIDLSKEFKQEASKGKPVLLDQKGMIVPIRIQTNNNITMRIPAAGLRVIKFDR</sequence>
<dbReference type="SUPFAM" id="SSF81853">
    <property type="entry name" value="Family 10 polysaccharide lyase"/>
    <property type="match status" value="1"/>
</dbReference>
<dbReference type="SUPFAM" id="SSF48208">
    <property type="entry name" value="Six-hairpin glycosidases"/>
    <property type="match status" value="1"/>
</dbReference>
<proteinExistence type="predicted"/>
<evidence type="ECO:0000313" key="2">
    <source>
        <dbReference type="EMBL" id="SEL99259.1"/>
    </source>
</evidence>
<protein>
    <recommendedName>
        <fullName evidence="4">Glycerophosphoryl diester phosphodiesterase</fullName>
    </recommendedName>
</protein>
<dbReference type="GO" id="GO:0005975">
    <property type="term" value="P:carbohydrate metabolic process"/>
    <property type="evidence" value="ECO:0007669"/>
    <property type="project" value="InterPro"/>
</dbReference>
<feature type="signal peptide" evidence="1">
    <location>
        <begin position="1"/>
        <end position="20"/>
    </location>
</feature>
<name>A0A1H7UR54_OLID1</name>